<feature type="signal peptide" evidence="3">
    <location>
        <begin position="1"/>
        <end position="21"/>
    </location>
</feature>
<evidence type="ECO:0000313" key="5">
    <source>
        <dbReference type="EMBL" id="URE21774.1"/>
    </source>
</evidence>
<gene>
    <name evidence="5" type="ORF">MUK42_13354</name>
</gene>
<evidence type="ECO:0000256" key="3">
    <source>
        <dbReference type="SAM" id="SignalP"/>
    </source>
</evidence>
<organism evidence="5 6">
    <name type="scientific">Musa troglodytarum</name>
    <name type="common">fe'i banana</name>
    <dbReference type="NCBI Taxonomy" id="320322"/>
    <lineage>
        <taxon>Eukaryota</taxon>
        <taxon>Viridiplantae</taxon>
        <taxon>Streptophyta</taxon>
        <taxon>Embryophyta</taxon>
        <taxon>Tracheophyta</taxon>
        <taxon>Spermatophyta</taxon>
        <taxon>Magnoliopsida</taxon>
        <taxon>Liliopsida</taxon>
        <taxon>Zingiberales</taxon>
        <taxon>Musaceae</taxon>
        <taxon>Musa</taxon>
    </lineage>
</organism>
<feature type="domain" description="X8" evidence="4">
    <location>
        <begin position="22"/>
        <end position="104"/>
    </location>
</feature>
<proteinExistence type="predicted"/>
<keyword evidence="6" id="KW-1185">Reference proteome</keyword>
<dbReference type="GO" id="GO:0009506">
    <property type="term" value="C:plasmodesma"/>
    <property type="evidence" value="ECO:0007669"/>
    <property type="project" value="UniProtKB-ARBA"/>
</dbReference>
<accession>A0A9E7H144</accession>
<evidence type="ECO:0000256" key="1">
    <source>
        <dbReference type="ARBA" id="ARBA00022729"/>
    </source>
</evidence>
<dbReference type="Proteomes" id="UP001055439">
    <property type="component" value="Chromosome 7"/>
</dbReference>
<dbReference type="PANTHER" id="PTHR31044:SF25">
    <property type="entry name" value="PLASMODESMATA CALLOSE-BINDING PROTEIN 3"/>
    <property type="match status" value="1"/>
</dbReference>
<evidence type="ECO:0000259" key="4">
    <source>
        <dbReference type="SMART" id="SM00768"/>
    </source>
</evidence>
<evidence type="ECO:0000313" key="6">
    <source>
        <dbReference type="Proteomes" id="UP001055439"/>
    </source>
</evidence>
<dbReference type="Pfam" id="PF07983">
    <property type="entry name" value="X8"/>
    <property type="match status" value="1"/>
</dbReference>
<name>A0A9E7H144_9LILI</name>
<dbReference type="AlphaFoldDB" id="A0A9E7H144"/>
<feature type="chain" id="PRO_5039439703" evidence="3">
    <location>
        <begin position="22"/>
        <end position="137"/>
    </location>
</feature>
<dbReference type="InterPro" id="IPR012946">
    <property type="entry name" value="X8"/>
</dbReference>
<evidence type="ECO:0000256" key="2">
    <source>
        <dbReference type="SAM" id="MobiDB-lite"/>
    </source>
</evidence>
<dbReference type="SMART" id="SM00768">
    <property type="entry name" value="X8"/>
    <property type="match status" value="1"/>
</dbReference>
<dbReference type="InterPro" id="IPR044788">
    <property type="entry name" value="X8_dom_prot"/>
</dbReference>
<keyword evidence="1 3" id="KW-0732">Signal</keyword>
<reference evidence="5" key="1">
    <citation type="submission" date="2022-05" db="EMBL/GenBank/DDBJ databases">
        <title>The Musa troglodytarum L. genome provides insights into the mechanism of non-climacteric behaviour and enrichment of carotenoids.</title>
        <authorList>
            <person name="Wang J."/>
        </authorList>
    </citation>
    <scope>NUCLEOTIDE SEQUENCE</scope>
    <source>
        <tissue evidence="5">Leaf</tissue>
    </source>
</reference>
<dbReference type="OrthoDB" id="1930814at2759"/>
<dbReference type="PANTHER" id="PTHR31044">
    <property type="entry name" value="BETA-1,3 GLUCANASE"/>
    <property type="match status" value="1"/>
</dbReference>
<dbReference type="EMBL" id="CP097509">
    <property type="protein sequence ID" value="URE21774.1"/>
    <property type="molecule type" value="Genomic_DNA"/>
</dbReference>
<protein>
    <submittedName>
        <fullName evidence="5">X8 domain</fullName>
    </submittedName>
</protein>
<sequence length="137" mass="14358">MIKSGFLLLMLTVSIFGGSDAAWCVCQPDVSTTALQKTLDYACGDGADRNPILQDGACYNPDTVLSHCSYGANSFHQRNGQAQTARDFSATAMLKQICANGCLYPATPSATGTSSTPPSTSTTSRTATRHTFSSTSS</sequence>
<feature type="region of interest" description="Disordered" evidence="2">
    <location>
        <begin position="109"/>
        <end position="137"/>
    </location>
</feature>